<protein>
    <submittedName>
        <fullName evidence="1">Uncharacterized protein</fullName>
    </submittedName>
</protein>
<evidence type="ECO:0000313" key="2">
    <source>
        <dbReference type="Proteomes" id="UP000594638"/>
    </source>
</evidence>
<comment type="caution">
    <text evidence="1">The sequence shown here is derived from an EMBL/GenBank/DDBJ whole genome shotgun (WGS) entry which is preliminary data.</text>
</comment>
<accession>A0A8S0TDF2</accession>
<name>A0A8S0TDF2_OLEEU</name>
<dbReference type="Proteomes" id="UP000594638">
    <property type="component" value="Unassembled WGS sequence"/>
</dbReference>
<reference evidence="1 2" key="1">
    <citation type="submission" date="2019-12" db="EMBL/GenBank/DDBJ databases">
        <authorList>
            <person name="Alioto T."/>
            <person name="Alioto T."/>
            <person name="Gomez Garrido J."/>
        </authorList>
    </citation>
    <scope>NUCLEOTIDE SEQUENCE [LARGE SCALE GENOMIC DNA]</scope>
</reference>
<dbReference type="AlphaFoldDB" id="A0A8S0TDF2"/>
<keyword evidence="2" id="KW-1185">Reference proteome</keyword>
<sequence>MSVVELKRVEERLSIEEEMPVVDFRRERKVEYGRKEYGRKNVDRRIVKSRRKNEHRGGNRVGERLNTEEKISVVESVRNVEDENGNASFRIVENRKKRENVSCRLFTNL</sequence>
<evidence type="ECO:0000313" key="1">
    <source>
        <dbReference type="EMBL" id="CAA3003374.1"/>
    </source>
</evidence>
<gene>
    <name evidence="1" type="ORF">OLEA9_A004323</name>
</gene>
<dbReference type="Gramene" id="OE9A004323T1">
    <property type="protein sequence ID" value="OE9A004323C1"/>
    <property type="gene ID" value="OE9A004323"/>
</dbReference>
<proteinExistence type="predicted"/>
<dbReference type="EMBL" id="CACTIH010005957">
    <property type="protein sequence ID" value="CAA3003374.1"/>
    <property type="molecule type" value="Genomic_DNA"/>
</dbReference>
<organism evidence="1 2">
    <name type="scientific">Olea europaea subsp. europaea</name>
    <dbReference type="NCBI Taxonomy" id="158383"/>
    <lineage>
        <taxon>Eukaryota</taxon>
        <taxon>Viridiplantae</taxon>
        <taxon>Streptophyta</taxon>
        <taxon>Embryophyta</taxon>
        <taxon>Tracheophyta</taxon>
        <taxon>Spermatophyta</taxon>
        <taxon>Magnoliopsida</taxon>
        <taxon>eudicotyledons</taxon>
        <taxon>Gunneridae</taxon>
        <taxon>Pentapetalae</taxon>
        <taxon>asterids</taxon>
        <taxon>lamiids</taxon>
        <taxon>Lamiales</taxon>
        <taxon>Oleaceae</taxon>
        <taxon>Oleeae</taxon>
        <taxon>Olea</taxon>
    </lineage>
</organism>